<sequence>MKKSILNPEELQKIYSRIDQLQSTSQAKWGKMNVSEMMAHCNLANQSIMNAPPAVTAPTFKQRLGKIYFFYLKKEFPKFAKGPKRFDMQGKVDEKTFGEEKSKMQYILKKFEKIEGNMQGMHPRFGPLNHQEWGIFVWKHMDHHLRQFGV</sequence>
<dbReference type="InterPro" id="IPR034660">
    <property type="entry name" value="DinB/YfiT-like"/>
</dbReference>
<organism evidence="1 2">
    <name type="scientific">Cecembia lonarensis (strain CCUG 58316 / KCTC 22772 / LW9)</name>
    <dbReference type="NCBI Taxonomy" id="1225176"/>
    <lineage>
        <taxon>Bacteria</taxon>
        <taxon>Pseudomonadati</taxon>
        <taxon>Bacteroidota</taxon>
        <taxon>Cytophagia</taxon>
        <taxon>Cytophagales</taxon>
        <taxon>Cyclobacteriaceae</taxon>
        <taxon>Cecembia</taxon>
    </lineage>
</organism>
<dbReference type="InterPro" id="IPR011463">
    <property type="entry name" value="DUF1569"/>
</dbReference>
<dbReference type="RefSeq" id="WP_009185894.1">
    <property type="nucleotide sequence ID" value="NZ_AMGM01000050.1"/>
</dbReference>
<dbReference type="Gene3D" id="1.20.120.450">
    <property type="entry name" value="dinb family like domain"/>
    <property type="match status" value="1"/>
</dbReference>
<dbReference type="Pfam" id="PF07606">
    <property type="entry name" value="DUF1569"/>
    <property type="match status" value="1"/>
</dbReference>
<evidence type="ECO:0000313" key="1">
    <source>
        <dbReference type="EMBL" id="EKB48531.1"/>
    </source>
</evidence>
<proteinExistence type="predicted"/>
<keyword evidence="2" id="KW-1185">Reference proteome</keyword>
<reference evidence="1 2" key="1">
    <citation type="journal article" date="2012" name="J. Bacteriol.">
        <title>Draft Genome Sequence of Cecembia lonarensis Strain LW9T, Isolated from Lonar Lake, a Haloalkaline Lake in India.</title>
        <authorList>
            <person name="Shivaji S."/>
            <person name="Ara S."/>
            <person name="Singh A."/>
            <person name="Pinnaka A.K."/>
        </authorList>
    </citation>
    <scope>NUCLEOTIDE SEQUENCE [LARGE SCALE GENOMIC DNA]</scope>
    <source>
        <strain evidence="1 2">LW9</strain>
    </source>
</reference>
<dbReference type="EMBL" id="AMGM01000050">
    <property type="protein sequence ID" value="EKB48531.1"/>
    <property type="molecule type" value="Genomic_DNA"/>
</dbReference>
<evidence type="ECO:0000313" key="2">
    <source>
        <dbReference type="Proteomes" id="UP000004478"/>
    </source>
</evidence>
<comment type="caution">
    <text evidence="1">The sequence shown here is derived from an EMBL/GenBank/DDBJ whole genome shotgun (WGS) entry which is preliminary data.</text>
</comment>
<dbReference type="Proteomes" id="UP000004478">
    <property type="component" value="Unassembled WGS sequence"/>
</dbReference>
<accession>K1L190</accession>
<gene>
    <name evidence="1" type="ORF">B879_02872</name>
</gene>
<protein>
    <recommendedName>
        <fullName evidence="3">DUF1569 domain-containing protein</fullName>
    </recommendedName>
</protein>
<name>K1L190_CECL9</name>
<evidence type="ECO:0008006" key="3">
    <source>
        <dbReference type="Google" id="ProtNLM"/>
    </source>
</evidence>
<dbReference type="OrthoDB" id="2599194at2"/>
<dbReference type="AlphaFoldDB" id="K1L190"/>